<evidence type="ECO:0000256" key="2">
    <source>
        <dbReference type="ARBA" id="ARBA00022801"/>
    </source>
</evidence>
<accession>A0AAD5LWH9</accession>
<dbReference type="CDD" id="cd06141">
    <property type="entry name" value="WRN_exo"/>
    <property type="match status" value="1"/>
</dbReference>
<dbReference type="Gene3D" id="3.30.420.10">
    <property type="entry name" value="Ribonuclease H-like superfamily/Ribonuclease H"/>
    <property type="match status" value="1"/>
</dbReference>
<dbReference type="InterPro" id="IPR002562">
    <property type="entry name" value="3'-5'_exonuclease_dom"/>
</dbReference>
<dbReference type="GO" id="GO:0005737">
    <property type="term" value="C:cytoplasm"/>
    <property type="evidence" value="ECO:0007669"/>
    <property type="project" value="TreeGrafter"/>
</dbReference>
<name>A0AAD5LWH9_PYTIN</name>
<feature type="compositionally biased region" description="Basic and acidic residues" evidence="3">
    <location>
        <begin position="81"/>
        <end position="92"/>
    </location>
</feature>
<evidence type="ECO:0000259" key="4">
    <source>
        <dbReference type="SMART" id="SM00474"/>
    </source>
</evidence>
<dbReference type="GO" id="GO:0006139">
    <property type="term" value="P:nucleobase-containing compound metabolic process"/>
    <property type="evidence" value="ECO:0007669"/>
    <property type="project" value="InterPro"/>
</dbReference>
<comment type="caution">
    <text evidence="5">The sequence shown here is derived from an EMBL/GenBank/DDBJ whole genome shotgun (WGS) entry which is preliminary data.</text>
</comment>
<dbReference type="SUPFAM" id="SSF53098">
    <property type="entry name" value="Ribonuclease H-like"/>
    <property type="match status" value="1"/>
</dbReference>
<dbReference type="GO" id="GO:0008408">
    <property type="term" value="F:3'-5' exonuclease activity"/>
    <property type="evidence" value="ECO:0007669"/>
    <property type="project" value="InterPro"/>
</dbReference>
<gene>
    <name evidence="5" type="ORF">P43SY_011149</name>
</gene>
<reference evidence="5" key="1">
    <citation type="submission" date="2021-12" db="EMBL/GenBank/DDBJ databases">
        <title>Prjna785345.</title>
        <authorList>
            <person name="Rujirawat T."/>
            <person name="Krajaejun T."/>
        </authorList>
    </citation>
    <scope>NUCLEOTIDE SEQUENCE</scope>
    <source>
        <strain evidence="5">Pi057C3</strain>
    </source>
</reference>
<dbReference type="InterPro" id="IPR012337">
    <property type="entry name" value="RNaseH-like_sf"/>
</dbReference>
<dbReference type="AlphaFoldDB" id="A0AAD5LWH9"/>
<evidence type="ECO:0000256" key="1">
    <source>
        <dbReference type="ARBA" id="ARBA00022722"/>
    </source>
</evidence>
<dbReference type="GO" id="GO:0005634">
    <property type="term" value="C:nucleus"/>
    <property type="evidence" value="ECO:0007669"/>
    <property type="project" value="TreeGrafter"/>
</dbReference>
<dbReference type="GO" id="GO:0003676">
    <property type="term" value="F:nucleic acid binding"/>
    <property type="evidence" value="ECO:0007669"/>
    <property type="project" value="InterPro"/>
</dbReference>
<organism evidence="5 6">
    <name type="scientific">Pythium insidiosum</name>
    <name type="common">Pythiosis disease agent</name>
    <dbReference type="NCBI Taxonomy" id="114742"/>
    <lineage>
        <taxon>Eukaryota</taxon>
        <taxon>Sar</taxon>
        <taxon>Stramenopiles</taxon>
        <taxon>Oomycota</taxon>
        <taxon>Peronosporomycetes</taxon>
        <taxon>Pythiales</taxon>
        <taxon>Pythiaceae</taxon>
        <taxon>Pythium</taxon>
    </lineage>
</organism>
<keyword evidence="6" id="KW-1185">Reference proteome</keyword>
<dbReference type="Pfam" id="PF01612">
    <property type="entry name" value="DNA_pol_A_exo1"/>
    <property type="match status" value="1"/>
</dbReference>
<feature type="region of interest" description="Disordered" evidence="3">
    <location>
        <begin position="81"/>
        <end position="104"/>
    </location>
</feature>
<dbReference type="PANTHER" id="PTHR13620:SF104">
    <property type="entry name" value="EXONUCLEASE 3'-5' DOMAIN-CONTAINING PROTEIN 2"/>
    <property type="match status" value="1"/>
</dbReference>
<keyword evidence="1" id="KW-0540">Nuclease</keyword>
<evidence type="ECO:0000313" key="6">
    <source>
        <dbReference type="Proteomes" id="UP001209570"/>
    </source>
</evidence>
<dbReference type="PANTHER" id="PTHR13620">
    <property type="entry name" value="3-5 EXONUCLEASE"/>
    <property type="match status" value="1"/>
</dbReference>
<feature type="domain" description="3'-5' exonuclease" evidence="4">
    <location>
        <begin position="162"/>
        <end position="331"/>
    </location>
</feature>
<evidence type="ECO:0000256" key="3">
    <source>
        <dbReference type="SAM" id="MobiDB-lite"/>
    </source>
</evidence>
<sequence>MSVSMLPVVACGRGLHASRRAALSRLAYPLVTGRRALGAALPFSSKRRTRFHESPAEQRRSDKLFSALRVKQQAQLARLRDALDREQRRSSKQESVAPPKPDDLDAQLREFQQLMARKEARKQRVKHLPLFREDSPLWRRHGAETSLRDFDGLPSIAFDGPVSVVLSAADEREHVPYLSTQNIIGIDTESMPRLCHRQRPNPVCLIQIATLERSFLYRLRRGAALPPYLRAMLESPRVIKVGHSLEDDFRLIKKAKLVAAVNTTLDTLPVATQLGCLRPGLKTLCQLFLGGIISKEMQVSNWEAAELSDDQIRYAATDAWAPLRVMIEMVQFEDVRRRLRVKSYDASSGQRVDEDATERVMSVLQECALTLRTDAR</sequence>
<evidence type="ECO:0000313" key="5">
    <source>
        <dbReference type="EMBL" id="KAJ0395558.1"/>
    </source>
</evidence>
<dbReference type="InterPro" id="IPR036397">
    <property type="entry name" value="RNaseH_sf"/>
</dbReference>
<keyword evidence="2" id="KW-0378">Hydrolase</keyword>
<protein>
    <recommendedName>
        <fullName evidence="4">3'-5' exonuclease domain-containing protein</fullName>
    </recommendedName>
</protein>
<dbReference type="SMART" id="SM00474">
    <property type="entry name" value="35EXOc"/>
    <property type="match status" value="1"/>
</dbReference>
<dbReference type="Proteomes" id="UP001209570">
    <property type="component" value="Unassembled WGS sequence"/>
</dbReference>
<dbReference type="EMBL" id="JAKCXM010000338">
    <property type="protein sequence ID" value="KAJ0395558.1"/>
    <property type="molecule type" value="Genomic_DNA"/>
</dbReference>
<proteinExistence type="predicted"/>
<dbReference type="InterPro" id="IPR051132">
    <property type="entry name" value="3-5_Exonuclease_domain"/>
</dbReference>